<feature type="compositionally biased region" description="Polar residues" evidence="1">
    <location>
        <begin position="93"/>
        <end position="110"/>
    </location>
</feature>
<reference evidence="2" key="3">
    <citation type="submission" date="2025-09" db="UniProtKB">
        <authorList>
            <consortium name="Ensembl"/>
        </authorList>
    </citation>
    <scope>IDENTIFICATION</scope>
</reference>
<dbReference type="GeneTree" id="ENSGT00390000009484"/>
<sequence>SCLLCSWLEKNSVGGAKLECRTSDDKGKQWWDPYETSNRRQFICHPKSAAEILVCPTSTFVDSSSKSGALGSTVYNRDFGWKPPCKPECIRTGTASGQRRNNPHPSQSFLKWSLPGDATQSSEYVVFPRECHPSEGEIRMALTAQYSSIYRCDYAGMPQGHNHRNNGEVRIAPWQSRPEVPLPADTEMRENYRQPKQKPGLQRNYSPYSCSAPSMGCCGIVPTVVQRHAQQKRSHLTNYDRFCGKTDTNVPNMIKSLLPQELQHLHRTLPEEVKEALKPVTRIDAHPNTGDEVNKLPPVELHSCSPKGISSWTGPF</sequence>
<dbReference type="Ensembl" id="ENSGACT00000064705.1">
    <property type="protein sequence ID" value="ENSGACP00000069920.1"/>
    <property type="gene ID" value="ENSGACG00000034036.1"/>
</dbReference>
<dbReference type="InterPro" id="IPR043460">
    <property type="entry name" value="MEDAG/TEX26"/>
</dbReference>
<name>A0AAQ4S3X6_GASAC</name>
<evidence type="ECO:0000313" key="2">
    <source>
        <dbReference type="Ensembl" id="ENSGACP00000069920.1"/>
    </source>
</evidence>
<reference evidence="2 3" key="1">
    <citation type="journal article" date="2021" name="G3 (Bethesda)">
        <title>Improved contiguity of the threespine stickleback genome using long-read sequencing.</title>
        <authorList>
            <person name="Nath S."/>
            <person name="Shaw D.E."/>
            <person name="White M.A."/>
        </authorList>
    </citation>
    <scope>NUCLEOTIDE SEQUENCE [LARGE SCALE GENOMIC DNA]</scope>
    <source>
        <strain evidence="2 3">Lake Benthic</strain>
    </source>
</reference>
<organism evidence="2 3">
    <name type="scientific">Gasterosteus aculeatus aculeatus</name>
    <name type="common">three-spined stickleback</name>
    <dbReference type="NCBI Taxonomy" id="481459"/>
    <lineage>
        <taxon>Eukaryota</taxon>
        <taxon>Metazoa</taxon>
        <taxon>Chordata</taxon>
        <taxon>Craniata</taxon>
        <taxon>Vertebrata</taxon>
        <taxon>Euteleostomi</taxon>
        <taxon>Actinopterygii</taxon>
        <taxon>Neopterygii</taxon>
        <taxon>Teleostei</taxon>
        <taxon>Neoteleostei</taxon>
        <taxon>Acanthomorphata</taxon>
        <taxon>Eupercaria</taxon>
        <taxon>Perciformes</taxon>
        <taxon>Cottioidei</taxon>
        <taxon>Gasterosteales</taxon>
        <taxon>Gasterosteidae</taxon>
        <taxon>Gasterosteus</taxon>
    </lineage>
</organism>
<dbReference type="Proteomes" id="UP000007635">
    <property type="component" value="Chromosome I"/>
</dbReference>
<dbReference type="PANTHER" id="PTHR33769">
    <property type="entry name" value="TESTIS-EXPRESSED PROTEIN 26 ISOFORM X3"/>
    <property type="match status" value="1"/>
</dbReference>
<evidence type="ECO:0000256" key="1">
    <source>
        <dbReference type="SAM" id="MobiDB-lite"/>
    </source>
</evidence>
<dbReference type="GO" id="GO:0005737">
    <property type="term" value="C:cytoplasm"/>
    <property type="evidence" value="ECO:0007669"/>
    <property type="project" value="TreeGrafter"/>
</dbReference>
<dbReference type="AlphaFoldDB" id="A0AAQ4S3X6"/>
<keyword evidence="3" id="KW-1185">Reference proteome</keyword>
<protein>
    <submittedName>
        <fullName evidence="2">Uncharacterized protein</fullName>
    </submittedName>
</protein>
<accession>A0AAQ4S3X6</accession>
<feature type="region of interest" description="Disordered" evidence="1">
    <location>
        <begin position="92"/>
        <end position="113"/>
    </location>
</feature>
<reference evidence="2" key="2">
    <citation type="submission" date="2025-08" db="UniProtKB">
        <authorList>
            <consortium name="Ensembl"/>
        </authorList>
    </citation>
    <scope>IDENTIFICATION</scope>
</reference>
<dbReference type="PANTHER" id="PTHR33769:SF1">
    <property type="entry name" value="TESTIS-EXPRESSED PROTEIN 26"/>
    <property type="match status" value="1"/>
</dbReference>
<proteinExistence type="predicted"/>
<evidence type="ECO:0000313" key="3">
    <source>
        <dbReference type="Proteomes" id="UP000007635"/>
    </source>
</evidence>